<protein>
    <submittedName>
        <fullName evidence="1">Uncharacterized protein</fullName>
    </submittedName>
</protein>
<evidence type="ECO:0000313" key="2">
    <source>
        <dbReference type="Proteomes" id="UP000321926"/>
    </source>
</evidence>
<evidence type="ECO:0000313" key="1">
    <source>
        <dbReference type="EMBL" id="TXK29671.1"/>
    </source>
</evidence>
<dbReference type="RefSeq" id="WP_147923627.1">
    <property type="nucleotide sequence ID" value="NZ_VRTY01000107.1"/>
</dbReference>
<reference evidence="1 2" key="1">
    <citation type="submission" date="2019-08" db="EMBL/GenBank/DDBJ databases">
        <authorList>
            <person name="Shi S."/>
        </authorList>
    </citation>
    <scope>NUCLEOTIDE SEQUENCE [LARGE SCALE GENOMIC DNA]</scope>
    <source>
        <strain evidence="1 2">GY10130</strain>
    </source>
</reference>
<proteinExistence type="predicted"/>
<comment type="caution">
    <text evidence="1">The sequence shown here is derived from an EMBL/GenBank/DDBJ whole genome shotgun (WGS) entry which is preliminary data.</text>
</comment>
<dbReference type="Proteomes" id="UP000321926">
    <property type="component" value="Unassembled WGS sequence"/>
</dbReference>
<accession>A0A5C8J1M1</accession>
<dbReference type="AlphaFoldDB" id="A0A5C8J1M1"/>
<sequence length="181" mass="20191">MLHFSKISSKGKDFNIIASGALAFKIHNKILKDECFEQDTSISRHMLLGNSSMPASTPGQKKIFFVIISDLDKINTASLCRMIAKERANGGYAVCQIIPMLYNEPSFRALKMLRQSFDEVLELGKFTINTSKVLVNTEQQNCIITDYSLSMARIMYQVCLKDFSSAAASEPSRKELAYAGV</sequence>
<dbReference type="EMBL" id="VRTY01000107">
    <property type="protein sequence ID" value="TXK29671.1"/>
    <property type="molecule type" value="Genomic_DNA"/>
</dbReference>
<dbReference type="OrthoDB" id="850421at2"/>
<organism evidence="1 2">
    <name type="scientific">Pontibacter qinzhouensis</name>
    <dbReference type="NCBI Taxonomy" id="2603253"/>
    <lineage>
        <taxon>Bacteria</taxon>
        <taxon>Pseudomonadati</taxon>
        <taxon>Bacteroidota</taxon>
        <taxon>Cytophagia</taxon>
        <taxon>Cytophagales</taxon>
        <taxon>Hymenobacteraceae</taxon>
        <taxon>Pontibacter</taxon>
    </lineage>
</organism>
<gene>
    <name evidence="1" type="ORF">FVR03_20415</name>
</gene>
<keyword evidence="2" id="KW-1185">Reference proteome</keyword>
<name>A0A5C8J1M1_9BACT</name>